<proteinExistence type="inferred from homology"/>
<feature type="transmembrane region" description="Helical" evidence="8">
    <location>
        <begin position="36"/>
        <end position="56"/>
    </location>
</feature>
<keyword evidence="10" id="KW-1185">Reference proteome</keyword>
<evidence type="ECO:0000256" key="1">
    <source>
        <dbReference type="ARBA" id="ARBA00004651"/>
    </source>
</evidence>
<keyword evidence="4" id="KW-1003">Cell membrane</keyword>
<comment type="caution">
    <text evidence="9">The sequence shown here is derived from an EMBL/GenBank/DDBJ whole genome shotgun (WGS) entry which is preliminary data.</text>
</comment>
<comment type="subcellular location">
    <subcellularLocation>
        <location evidence="1">Cell membrane</location>
        <topology evidence="1">Multi-pass membrane protein</topology>
    </subcellularLocation>
</comment>
<keyword evidence="6 8" id="KW-1133">Transmembrane helix</keyword>
<feature type="transmembrane region" description="Helical" evidence="8">
    <location>
        <begin position="159"/>
        <end position="179"/>
    </location>
</feature>
<evidence type="ECO:0000313" key="9">
    <source>
        <dbReference type="EMBL" id="KYH28999.1"/>
    </source>
</evidence>
<keyword evidence="3" id="KW-0813">Transport</keyword>
<dbReference type="RefSeq" id="WP_061858287.1">
    <property type="nucleotide sequence ID" value="NZ_LTBB01000006.1"/>
</dbReference>
<dbReference type="GO" id="GO:0055085">
    <property type="term" value="P:transmembrane transport"/>
    <property type="evidence" value="ECO:0007669"/>
    <property type="project" value="InterPro"/>
</dbReference>
<dbReference type="Gene3D" id="1.20.1530.20">
    <property type="match status" value="1"/>
</dbReference>
<protein>
    <submittedName>
        <fullName evidence="9">Putative transporter YfdV</fullName>
    </submittedName>
</protein>
<feature type="transmembrane region" description="Helical" evidence="8">
    <location>
        <begin position="98"/>
        <end position="119"/>
    </location>
</feature>
<feature type="transmembrane region" description="Helical" evidence="8">
    <location>
        <begin position="62"/>
        <end position="86"/>
    </location>
</feature>
<evidence type="ECO:0000256" key="6">
    <source>
        <dbReference type="ARBA" id="ARBA00022989"/>
    </source>
</evidence>
<dbReference type="GO" id="GO:0005886">
    <property type="term" value="C:plasma membrane"/>
    <property type="evidence" value="ECO:0007669"/>
    <property type="project" value="UniProtKB-SubCell"/>
</dbReference>
<feature type="transmembrane region" description="Helical" evidence="8">
    <location>
        <begin position="125"/>
        <end position="147"/>
    </location>
</feature>
<dbReference type="Pfam" id="PF03547">
    <property type="entry name" value="Mem_trans"/>
    <property type="match status" value="1"/>
</dbReference>
<dbReference type="InterPro" id="IPR004776">
    <property type="entry name" value="Mem_transp_PIN-like"/>
</dbReference>
<feature type="transmembrane region" description="Helical" evidence="8">
    <location>
        <begin position="222"/>
        <end position="241"/>
    </location>
</feature>
<dbReference type="InterPro" id="IPR038770">
    <property type="entry name" value="Na+/solute_symporter_sf"/>
</dbReference>
<dbReference type="AlphaFoldDB" id="A0A151AN08"/>
<dbReference type="PATRIC" id="fig|1121305.3.peg.1444"/>
<evidence type="ECO:0000256" key="5">
    <source>
        <dbReference type="ARBA" id="ARBA00022692"/>
    </source>
</evidence>
<dbReference type="Proteomes" id="UP000075374">
    <property type="component" value="Unassembled WGS sequence"/>
</dbReference>
<sequence length="303" mass="33998">MKDSTVINQVLILFLIIGVGYYGRKRNIINGEINKGLNKILLELTLPMMIVSSFDYTFSSEIMINIVKIFIYSLVIHIFLIIISILPYIKFDKDKRDILRFITIFSNCGFMGYPVLGSIYGKIGILYASIFNIPSNIFMWSFGVMLFSKNKKSKGLKNILLNPGILAVFIGVFLFIFSIKLPKPIYSTLKSVGDVTTPLSMIIIGAMIGDISFKKVFKEISIYYASFIRLVLVPLTIYFILNMLDVDFMVRNVVVIVEAMPAAALSAIFAQAYNKKPEFASQAVFITTLLSVITIPAVLKLLG</sequence>
<evidence type="ECO:0000256" key="2">
    <source>
        <dbReference type="ARBA" id="ARBA00010145"/>
    </source>
</evidence>
<gene>
    <name evidence="9" type="ORF">CLCOL_14390</name>
</gene>
<evidence type="ECO:0000256" key="3">
    <source>
        <dbReference type="ARBA" id="ARBA00022448"/>
    </source>
</evidence>
<evidence type="ECO:0000256" key="4">
    <source>
        <dbReference type="ARBA" id="ARBA00022475"/>
    </source>
</evidence>
<comment type="similarity">
    <text evidence="2">Belongs to the auxin efflux carrier (TC 2.A.69) family.</text>
</comment>
<evidence type="ECO:0000256" key="7">
    <source>
        <dbReference type="ARBA" id="ARBA00023136"/>
    </source>
</evidence>
<dbReference type="PANTHER" id="PTHR36838">
    <property type="entry name" value="AUXIN EFFLUX CARRIER FAMILY PROTEIN"/>
    <property type="match status" value="1"/>
</dbReference>
<organism evidence="9 10">
    <name type="scientific">Clostridium colicanis DSM 13634</name>
    <dbReference type="NCBI Taxonomy" id="1121305"/>
    <lineage>
        <taxon>Bacteria</taxon>
        <taxon>Bacillati</taxon>
        <taxon>Bacillota</taxon>
        <taxon>Clostridia</taxon>
        <taxon>Eubacteriales</taxon>
        <taxon>Clostridiaceae</taxon>
        <taxon>Clostridium</taxon>
    </lineage>
</organism>
<evidence type="ECO:0000313" key="10">
    <source>
        <dbReference type="Proteomes" id="UP000075374"/>
    </source>
</evidence>
<feature type="transmembrane region" description="Helical" evidence="8">
    <location>
        <begin position="279"/>
        <end position="302"/>
    </location>
</feature>
<reference evidence="9 10" key="1">
    <citation type="submission" date="2016-02" db="EMBL/GenBank/DDBJ databases">
        <title>Genome sequence of Clostridium colicanis DSM 13634.</title>
        <authorList>
            <person name="Poehlein A."/>
            <person name="Daniel R."/>
        </authorList>
    </citation>
    <scope>NUCLEOTIDE SEQUENCE [LARGE SCALE GENOMIC DNA]</scope>
    <source>
        <strain evidence="9 10">DSM 13634</strain>
    </source>
</reference>
<keyword evidence="7 8" id="KW-0472">Membrane</keyword>
<feature type="transmembrane region" description="Helical" evidence="8">
    <location>
        <begin position="253"/>
        <end position="273"/>
    </location>
</feature>
<accession>A0A151AN08</accession>
<feature type="transmembrane region" description="Helical" evidence="8">
    <location>
        <begin position="6"/>
        <end position="24"/>
    </location>
</feature>
<evidence type="ECO:0000256" key="8">
    <source>
        <dbReference type="SAM" id="Phobius"/>
    </source>
</evidence>
<name>A0A151AN08_9CLOT</name>
<dbReference type="EMBL" id="LTBB01000006">
    <property type="protein sequence ID" value="KYH28999.1"/>
    <property type="molecule type" value="Genomic_DNA"/>
</dbReference>
<keyword evidence="5 8" id="KW-0812">Transmembrane</keyword>
<dbReference type="STRING" id="1121305.CLCOL_14390"/>
<dbReference type="PANTHER" id="PTHR36838:SF1">
    <property type="entry name" value="SLR1864 PROTEIN"/>
    <property type="match status" value="1"/>
</dbReference>